<dbReference type="GO" id="GO:0017111">
    <property type="term" value="F:ribonucleoside triphosphate phosphatase activity"/>
    <property type="evidence" value="ECO:0007669"/>
    <property type="project" value="InterPro"/>
</dbReference>
<gene>
    <name evidence="5" type="ORF">DS742_03110</name>
    <name evidence="4" type="ORF">LAD12857_14730</name>
</gene>
<keyword evidence="3" id="KW-0067">ATP-binding</keyword>
<dbReference type="GO" id="GO:0005524">
    <property type="term" value="F:ATP binding"/>
    <property type="evidence" value="ECO:0007669"/>
    <property type="project" value="UniProtKB-KW"/>
</dbReference>
<keyword evidence="7" id="KW-1185">Reference proteome</keyword>
<dbReference type="Gene3D" id="3.40.50.300">
    <property type="entry name" value="P-loop containing nucleotide triphosphate hydrolases"/>
    <property type="match status" value="1"/>
</dbReference>
<comment type="caution">
    <text evidence="5">The sequence shown here is derived from an EMBL/GenBank/DDBJ whole genome shotgun (WGS) entry which is preliminary data.</text>
</comment>
<accession>A0A3E2NHN4</accession>
<evidence type="ECO:0008006" key="8">
    <source>
        <dbReference type="Google" id="ProtNLM"/>
    </source>
</evidence>
<dbReference type="AlphaFoldDB" id="A0A3E2NHN4"/>
<evidence type="ECO:0000256" key="2">
    <source>
        <dbReference type="ARBA" id="ARBA00022801"/>
    </source>
</evidence>
<dbReference type="SUPFAM" id="SSF52540">
    <property type="entry name" value="P-loop containing nucleoside triphosphate hydrolases"/>
    <property type="match status" value="1"/>
</dbReference>
<dbReference type="Proteomes" id="UP000260680">
    <property type="component" value="Unassembled WGS sequence"/>
</dbReference>
<dbReference type="OrthoDB" id="47144at2"/>
<name>A0A3E2NHN4_9FIRM</name>
<dbReference type="InterPro" id="IPR004948">
    <property type="entry name" value="Nuc-triphosphatase_THEP1"/>
</dbReference>
<dbReference type="PANTHER" id="PTHR43146:SF1">
    <property type="entry name" value="CANCER-RELATED NUCLEOSIDE-TRIPHOSPHATASE"/>
    <property type="match status" value="1"/>
</dbReference>
<dbReference type="Proteomes" id="UP001419084">
    <property type="component" value="Unassembled WGS sequence"/>
</dbReference>
<evidence type="ECO:0000313" key="7">
    <source>
        <dbReference type="Proteomes" id="UP001419084"/>
    </source>
</evidence>
<dbReference type="InterPro" id="IPR027417">
    <property type="entry name" value="P-loop_NTPase"/>
</dbReference>
<keyword evidence="2" id="KW-0378">Hydrolase</keyword>
<dbReference type="PANTHER" id="PTHR43146">
    <property type="entry name" value="CANCER-RELATED NUCLEOSIDE-TRIPHOSPHATASE"/>
    <property type="match status" value="1"/>
</dbReference>
<sequence length="197" mass="22202">MGKSLFLTGDSGEGKTTLLFECLKPFRAATGGFYSQRLIDEKGDTAGFRLASVKEEWSPIACYREGLTNIFLRRTKEGMVSFPEVFQKEGRRLLSVQGDDKFILMDEIGGVELLIPEFMEVVHDCMKGPVPCIGVIKSRKNYALMMSRNGGNPSASHLRDELEEAVLNNQNNQLLTFSRKDEEAVRKKILKYIREGI</sequence>
<reference evidence="4 7" key="2">
    <citation type="journal article" date="2024" name="Int. J. Syst. Evol. Microbiol.">
        <title>Lacrimispora brassicae sp. nov. isolated from fermented cabbage, and proposal of Clostridium indicum Gundawar et al. 2019 and Clostridium methoxybenzovorans Mechichi et al. 1999 as heterotypic synonyms of Lacrimispora amygdalina (Parshina et al. 2003) Haas and Blanchard 2020 and Lacrimispora indolis (McClung and McCoy 1957) Haas and Blanchard 2020, respectively.</title>
        <authorList>
            <person name="Kobayashi H."/>
            <person name="Tanizawa Y."/>
            <person name="Sakamoto M."/>
            <person name="Ohkuma M."/>
            <person name="Tohno M."/>
        </authorList>
    </citation>
    <scope>NUCLEOTIDE SEQUENCE [LARGE SCALE GENOMIC DNA]</scope>
    <source>
        <strain evidence="4 7">DSM 12857</strain>
    </source>
</reference>
<dbReference type="Pfam" id="PF03266">
    <property type="entry name" value="NTPase_1"/>
    <property type="match status" value="1"/>
</dbReference>
<proteinExistence type="predicted"/>
<protein>
    <recommendedName>
        <fullName evidence="8">Nucleotide kinase</fullName>
    </recommendedName>
</protein>
<organism evidence="5 6">
    <name type="scientific">Lacrimispora amygdalina</name>
    <dbReference type="NCBI Taxonomy" id="253257"/>
    <lineage>
        <taxon>Bacteria</taxon>
        <taxon>Bacillati</taxon>
        <taxon>Bacillota</taxon>
        <taxon>Clostridia</taxon>
        <taxon>Lachnospirales</taxon>
        <taxon>Lachnospiraceae</taxon>
        <taxon>Lacrimispora</taxon>
    </lineage>
</organism>
<evidence type="ECO:0000313" key="4">
    <source>
        <dbReference type="EMBL" id="GLB29550.1"/>
    </source>
</evidence>
<keyword evidence="1" id="KW-0547">Nucleotide-binding</keyword>
<dbReference type="EMBL" id="BRPJ01000029">
    <property type="protein sequence ID" value="GLB29550.1"/>
    <property type="molecule type" value="Genomic_DNA"/>
</dbReference>
<evidence type="ECO:0000313" key="6">
    <source>
        <dbReference type="Proteomes" id="UP000260680"/>
    </source>
</evidence>
<dbReference type="EMBL" id="QOHO01000011">
    <property type="protein sequence ID" value="RFZ80518.1"/>
    <property type="molecule type" value="Genomic_DNA"/>
</dbReference>
<dbReference type="RefSeq" id="WP_117415565.1">
    <property type="nucleotide sequence ID" value="NZ_BRPJ01000029.1"/>
</dbReference>
<evidence type="ECO:0000256" key="1">
    <source>
        <dbReference type="ARBA" id="ARBA00022741"/>
    </source>
</evidence>
<evidence type="ECO:0000313" key="5">
    <source>
        <dbReference type="EMBL" id="RFZ80518.1"/>
    </source>
</evidence>
<reference evidence="5 6" key="1">
    <citation type="submission" date="2018-07" db="EMBL/GenBank/DDBJ databases">
        <title>New species, Clostridium PI-S10-A1B.</title>
        <authorList>
            <person name="Krishna G."/>
            <person name="Summeta K."/>
            <person name="Shikha S."/>
            <person name="Prabhu P.B."/>
            <person name="Suresh K."/>
        </authorList>
    </citation>
    <scope>NUCLEOTIDE SEQUENCE [LARGE SCALE GENOMIC DNA]</scope>
    <source>
        <strain evidence="5 6">PI-S10-A1B</strain>
    </source>
</reference>
<evidence type="ECO:0000256" key="3">
    <source>
        <dbReference type="ARBA" id="ARBA00022840"/>
    </source>
</evidence>